<sequence>MTTEELNEITSRLRRTAVDTLGGESLQKILARITKAPATDWRTVMRRIADLIDRGVCYNVYDESAYGSCDNGFKCSVCGCTVEDEEHYHVSGTWNFCPQCGKRVWSMKHE</sequence>
<organism evidence="1 2">
    <name type="scientific">Collinsella aerofaciens</name>
    <dbReference type="NCBI Taxonomy" id="74426"/>
    <lineage>
        <taxon>Bacteria</taxon>
        <taxon>Bacillati</taxon>
        <taxon>Actinomycetota</taxon>
        <taxon>Coriobacteriia</taxon>
        <taxon>Coriobacteriales</taxon>
        <taxon>Coriobacteriaceae</taxon>
        <taxon>Collinsella</taxon>
    </lineage>
</organism>
<gene>
    <name evidence="1" type="ORF">LMKDKBCB_02291</name>
</gene>
<dbReference type="AlphaFoldDB" id="A0A5K1JEP0"/>
<proteinExistence type="predicted"/>
<protein>
    <submittedName>
        <fullName evidence="1">Uncharacterized protein</fullName>
    </submittedName>
</protein>
<dbReference type="EMBL" id="CABWIH010000058">
    <property type="protein sequence ID" value="VWM02427.1"/>
    <property type="molecule type" value="Genomic_DNA"/>
</dbReference>
<evidence type="ECO:0000313" key="1">
    <source>
        <dbReference type="EMBL" id="VWM02427.1"/>
    </source>
</evidence>
<evidence type="ECO:0000313" key="2">
    <source>
        <dbReference type="Proteomes" id="UP000330807"/>
    </source>
</evidence>
<dbReference type="RefSeq" id="WP_156064219.1">
    <property type="nucleotide sequence ID" value="NZ_CABWIH010000058.1"/>
</dbReference>
<name>A0A5K1JEP0_9ACTN</name>
<reference evidence="1 2" key="1">
    <citation type="submission" date="2019-10" db="EMBL/GenBank/DDBJ databases">
        <authorList>
            <person name="Wolf R A."/>
        </authorList>
    </citation>
    <scope>NUCLEOTIDE SEQUENCE [LARGE SCALE GENOMIC DNA]</scope>
    <source>
        <strain evidence="1">Collinsella_aerofaciens_AK_138A</strain>
    </source>
</reference>
<accession>A0A5K1JEP0</accession>
<dbReference type="Proteomes" id="UP000330807">
    <property type="component" value="Unassembled WGS sequence"/>
</dbReference>